<feature type="domain" description="HTH arsR-type" evidence="1">
    <location>
        <begin position="11"/>
        <end position="51"/>
    </location>
</feature>
<dbReference type="Proteomes" id="UP000019141">
    <property type="component" value="Unassembled WGS sequence"/>
</dbReference>
<evidence type="ECO:0000259" key="1">
    <source>
        <dbReference type="Pfam" id="PF01022"/>
    </source>
</evidence>
<dbReference type="InterPro" id="IPR001845">
    <property type="entry name" value="HTH_ArsR_DNA-bd_dom"/>
</dbReference>
<name>W4LR83_ENTF1</name>
<keyword evidence="3" id="KW-1185">Reference proteome</keyword>
<dbReference type="SUPFAM" id="SSF46785">
    <property type="entry name" value="Winged helix' DNA-binding domain"/>
    <property type="match status" value="1"/>
</dbReference>
<feature type="non-terminal residue" evidence="2">
    <location>
        <position position="1"/>
    </location>
</feature>
<gene>
    <name evidence="2" type="ORF">ETSY1_11955</name>
</gene>
<dbReference type="EMBL" id="AZHW01000362">
    <property type="protein sequence ID" value="ETX00246.1"/>
    <property type="molecule type" value="Genomic_DNA"/>
</dbReference>
<evidence type="ECO:0000313" key="3">
    <source>
        <dbReference type="Proteomes" id="UP000019141"/>
    </source>
</evidence>
<dbReference type="InterPro" id="IPR036388">
    <property type="entry name" value="WH-like_DNA-bd_sf"/>
</dbReference>
<reference evidence="2 3" key="1">
    <citation type="journal article" date="2014" name="Nature">
        <title>An environmental bacterial taxon with a large and distinct metabolic repertoire.</title>
        <authorList>
            <person name="Wilson M.C."/>
            <person name="Mori T."/>
            <person name="Ruckert C."/>
            <person name="Uria A.R."/>
            <person name="Helf M.J."/>
            <person name="Takada K."/>
            <person name="Gernert C."/>
            <person name="Steffens U.A."/>
            <person name="Heycke N."/>
            <person name="Schmitt S."/>
            <person name="Rinke C."/>
            <person name="Helfrich E.J."/>
            <person name="Brachmann A.O."/>
            <person name="Gurgui C."/>
            <person name="Wakimoto T."/>
            <person name="Kracht M."/>
            <person name="Crusemann M."/>
            <person name="Hentschel U."/>
            <person name="Abe I."/>
            <person name="Matsunaga S."/>
            <person name="Kalinowski J."/>
            <person name="Takeyama H."/>
            <person name="Piel J."/>
        </authorList>
    </citation>
    <scope>NUCLEOTIDE SEQUENCE [LARGE SCALE GENOMIC DNA]</scope>
    <source>
        <strain evidence="3">TSY1</strain>
    </source>
</reference>
<dbReference type="AlphaFoldDB" id="W4LR83"/>
<dbReference type="HOGENOM" id="CLU_1328777_0_0_7"/>
<organism evidence="2 3">
    <name type="scientific">Entotheonella factor</name>
    <dbReference type="NCBI Taxonomy" id="1429438"/>
    <lineage>
        <taxon>Bacteria</taxon>
        <taxon>Pseudomonadati</taxon>
        <taxon>Nitrospinota/Tectimicrobiota group</taxon>
        <taxon>Candidatus Tectimicrobiota</taxon>
        <taxon>Candidatus Entotheonellia</taxon>
        <taxon>Candidatus Entotheonellales</taxon>
        <taxon>Candidatus Entotheonellaceae</taxon>
        <taxon>Candidatus Entotheonella</taxon>
    </lineage>
</organism>
<comment type="caution">
    <text evidence="2">The sequence shown here is derived from an EMBL/GenBank/DDBJ whole genome shotgun (WGS) entry which is preliminary data.</text>
</comment>
<dbReference type="InterPro" id="IPR036390">
    <property type="entry name" value="WH_DNA-bd_sf"/>
</dbReference>
<accession>W4LR83</accession>
<dbReference type="GO" id="GO:0003700">
    <property type="term" value="F:DNA-binding transcription factor activity"/>
    <property type="evidence" value="ECO:0007669"/>
    <property type="project" value="InterPro"/>
</dbReference>
<protein>
    <recommendedName>
        <fullName evidence="1">HTH arsR-type domain-containing protein</fullName>
    </recommendedName>
</protein>
<dbReference type="Pfam" id="PF01022">
    <property type="entry name" value="HTH_5"/>
    <property type="match status" value="1"/>
</dbReference>
<proteinExistence type="predicted"/>
<evidence type="ECO:0000313" key="2">
    <source>
        <dbReference type="EMBL" id="ETX00246.1"/>
    </source>
</evidence>
<sequence length="206" mass="23138">DVQLDKSPAGQILRLLQQRGELRIKDIEVALGVTSTAVRQQLTALVAEDLVVSTTVREKRGRPHAIYRLSEKGQALFARGYANLATVLLEEILEVAEPELAQKLLQRVSTRLGEQYTGQIPGDALSERLEALERRLHSHGIITQVDEAEDLFVLTEYGCPYFRVAQQHREVCEMEIEAMEQALGTEVTLCHSQLDGHHGCQFQVRK</sequence>
<dbReference type="Gene3D" id="1.10.10.10">
    <property type="entry name" value="Winged helix-like DNA-binding domain superfamily/Winged helix DNA-binding domain"/>
    <property type="match status" value="1"/>
</dbReference>